<dbReference type="Gene3D" id="3.30.40.10">
    <property type="entry name" value="Zinc/RING finger domain, C3HC4 (zinc finger)"/>
    <property type="match status" value="1"/>
</dbReference>
<dbReference type="PANTHER" id="PTHR14134">
    <property type="entry name" value="E3 UBIQUITIN-PROTEIN LIGASE RAD18"/>
    <property type="match status" value="1"/>
</dbReference>
<dbReference type="GO" id="GO:0008270">
    <property type="term" value="F:zinc ion binding"/>
    <property type="evidence" value="ECO:0007669"/>
    <property type="project" value="UniProtKB-KW"/>
</dbReference>
<dbReference type="GO" id="GO:0006301">
    <property type="term" value="P:DNA damage tolerance"/>
    <property type="evidence" value="ECO:0007669"/>
    <property type="project" value="InterPro"/>
</dbReference>
<protein>
    <recommendedName>
        <fullName evidence="6">RING-type domain-containing protein</fullName>
    </recommendedName>
</protein>
<feature type="region of interest" description="Disordered" evidence="5">
    <location>
        <begin position="105"/>
        <end position="131"/>
    </location>
</feature>
<evidence type="ECO:0000256" key="2">
    <source>
        <dbReference type="ARBA" id="ARBA00022771"/>
    </source>
</evidence>
<dbReference type="SMART" id="SM00184">
    <property type="entry name" value="RING"/>
    <property type="match status" value="1"/>
</dbReference>
<accession>A7TP84</accession>
<evidence type="ECO:0000256" key="3">
    <source>
        <dbReference type="ARBA" id="ARBA00022833"/>
    </source>
</evidence>
<name>A7TP84_VANPO</name>
<dbReference type="OrthoDB" id="6105938at2759"/>
<dbReference type="InterPro" id="IPR017907">
    <property type="entry name" value="Znf_RING_CS"/>
</dbReference>
<feature type="compositionally biased region" description="Basic and acidic residues" evidence="5">
    <location>
        <begin position="105"/>
        <end position="120"/>
    </location>
</feature>
<dbReference type="GeneID" id="5544058"/>
<dbReference type="GO" id="GO:0003697">
    <property type="term" value="F:single-stranded DNA binding"/>
    <property type="evidence" value="ECO:0007669"/>
    <property type="project" value="InterPro"/>
</dbReference>
<evidence type="ECO:0000313" key="8">
    <source>
        <dbReference type="Proteomes" id="UP000000267"/>
    </source>
</evidence>
<dbReference type="OMA" id="NSEMTDY"/>
<dbReference type="PROSITE" id="PS50089">
    <property type="entry name" value="ZF_RING_2"/>
    <property type="match status" value="1"/>
</dbReference>
<evidence type="ECO:0000256" key="4">
    <source>
        <dbReference type="PROSITE-ProRule" id="PRU00175"/>
    </source>
</evidence>
<dbReference type="GO" id="GO:0097505">
    <property type="term" value="C:Rad6-Rad18 complex"/>
    <property type="evidence" value="ECO:0007669"/>
    <property type="project" value="TreeGrafter"/>
</dbReference>
<reference evidence="7 8" key="1">
    <citation type="journal article" date="2007" name="Proc. Natl. Acad. Sci. U.S.A.">
        <title>Independent sorting-out of thousands of duplicated gene pairs in two yeast species descended from a whole-genome duplication.</title>
        <authorList>
            <person name="Scannell D.R."/>
            <person name="Frank A.C."/>
            <person name="Conant G.C."/>
            <person name="Byrne K.P."/>
            <person name="Woolfit M."/>
            <person name="Wolfe K.H."/>
        </authorList>
    </citation>
    <scope>NUCLEOTIDE SEQUENCE [LARGE SCALE GENOMIC DNA]</scope>
    <source>
        <strain evidence="8">ATCC 22028 / DSM 70294 / BCRC 21397 / CBS 2163 / NBRC 10782 / NRRL Y-8283 / UCD 57-17</strain>
    </source>
</reference>
<dbReference type="HOGENOM" id="CLU_037664_0_0_1"/>
<dbReference type="KEGG" id="vpo:Kpol_480p22"/>
<dbReference type="eggNOG" id="KOG2177">
    <property type="taxonomic scope" value="Eukaryota"/>
</dbReference>
<proteinExistence type="predicted"/>
<dbReference type="GO" id="GO:0000775">
    <property type="term" value="C:chromosome, centromeric region"/>
    <property type="evidence" value="ECO:0007669"/>
    <property type="project" value="EnsemblFungi"/>
</dbReference>
<keyword evidence="8" id="KW-1185">Reference proteome</keyword>
<dbReference type="PhylomeDB" id="A7TP84"/>
<feature type="compositionally biased region" description="Acidic residues" evidence="5">
    <location>
        <begin position="296"/>
        <end position="315"/>
    </location>
</feature>
<dbReference type="AlphaFoldDB" id="A7TP84"/>
<dbReference type="PANTHER" id="PTHR14134:SF2">
    <property type="entry name" value="E3 UBIQUITIN-PROTEIN LIGASE RAD18"/>
    <property type="match status" value="1"/>
</dbReference>
<dbReference type="STRING" id="436907.A7TP84"/>
<dbReference type="FunCoup" id="A7TP84">
    <property type="interactions" value="328"/>
</dbReference>
<dbReference type="GO" id="GO:0005634">
    <property type="term" value="C:nucleus"/>
    <property type="evidence" value="ECO:0007669"/>
    <property type="project" value="TreeGrafter"/>
</dbReference>
<dbReference type="GO" id="GO:0006513">
    <property type="term" value="P:protein monoubiquitination"/>
    <property type="evidence" value="ECO:0007669"/>
    <property type="project" value="InterPro"/>
</dbReference>
<keyword evidence="2 4" id="KW-0863">Zinc-finger</keyword>
<keyword evidence="3" id="KW-0862">Zinc</keyword>
<feature type="compositionally biased region" description="Acidic residues" evidence="5">
    <location>
        <begin position="232"/>
        <end position="246"/>
    </location>
</feature>
<dbReference type="GO" id="GO:0061630">
    <property type="term" value="F:ubiquitin protein ligase activity"/>
    <property type="evidence" value="ECO:0007669"/>
    <property type="project" value="InterPro"/>
</dbReference>
<dbReference type="EMBL" id="DS480439">
    <property type="protein sequence ID" value="EDO15935.1"/>
    <property type="molecule type" value="Genomic_DNA"/>
</dbReference>
<feature type="region of interest" description="Disordered" evidence="5">
    <location>
        <begin position="211"/>
        <end position="425"/>
    </location>
</feature>
<feature type="compositionally biased region" description="Basic and acidic residues" evidence="5">
    <location>
        <begin position="247"/>
        <end position="263"/>
    </location>
</feature>
<evidence type="ECO:0000256" key="5">
    <source>
        <dbReference type="SAM" id="MobiDB-lite"/>
    </source>
</evidence>
<feature type="domain" description="RING-type" evidence="6">
    <location>
        <begin position="36"/>
        <end position="78"/>
    </location>
</feature>
<dbReference type="SUPFAM" id="SSF57850">
    <property type="entry name" value="RING/U-box"/>
    <property type="match status" value="1"/>
</dbReference>
<dbReference type="Proteomes" id="UP000000267">
    <property type="component" value="Unassembled WGS sequence"/>
</dbReference>
<evidence type="ECO:0000256" key="1">
    <source>
        <dbReference type="ARBA" id="ARBA00022723"/>
    </source>
</evidence>
<keyword evidence="1" id="KW-0479">Metal-binding</keyword>
<feature type="compositionally biased region" description="Basic and acidic residues" evidence="5">
    <location>
        <begin position="373"/>
        <end position="386"/>
    </location>
</feature>
<feature type="compositionally biased region" description="Acidic residues" evidence="5">
    <location>
        <begin position="329"/>
        <end position="358"/>
    </location>
</feature>
<dbReference type="InParanoid" id="A7TP84"/>
<gene>
    <name evidence="7" type="ORF">Kpol_480p22</name>
</gene>
<dbReference type="Pfam" id="PF15227">
    <property type="entry name" value="zf-C3HC4_4"/>
    <property type="match status" value="1"/>
</dbReference>
<dbReference type="PROSITE" id="PS00518">
    <property type="entry name" value="ZF_RING_1"/>
    <property type="match status" value="1"/>
</dbReference>
<dbReference type="InterPro" id="IPR001841">
    <property type="entry name" value="Znf_RING"/>
</dbReference>
<dbReference type="CDD" id="cd16568">
    <property type="entry name" value="RING-HC_ScPSH1-like"/>
    <property type="match status" value="1"/>
</dbReference>
<dbReference type="InterPro" id="IPR039577">
    <property type="entry name" value="Rad18"/>
</dbReference>
<evidence type="ECO:0000313" key="7">
    <source>
        <dbReference type="EMBL" id="EDO15935.1"/>
    </source>
</evidence>
<dbReference type="GO" id="GO:0006511">
    <property type="term" value="P:ubiquitin-dependent protein catabolic process"/>
    <property type="evidence" value="ECO:0007669"/>
    <property type="project" value="EnsemblFungi"/>
</dbReference>
<dbReference type="InterPro" id="IPR013083">
    <property type="entry name" value="Znf_RING/FYVE/PHD"/>
</dbReference>
<dbReference type="RefSeq" id="XP_001643793.1">
    <property type="nucleotide sequence ID" value="XM_001643743.1"/>
</dbReference>
<organism evidence="8">
    <name type="scientific">Vanderwaltozyma polyspora (strain ATCC 22028 / DSM 70294 / BCRC 21397 / CBS 2163 / NBRC 10782 / NRRL Y-8283 / UCD 57-17)</name>
    <name type="common">Kluyveromyces polysporus</name>
    <dbReference type="NCBI Taxonomy" id="436907"/>
    <lineage>
        <taxon>Eukaryota</taxon>
        <taxon>Fungi</taxon>
        <taxon>Dikarya</taxon>
        <taxon>Ascomycota</taxon>
        <taxon>Saccharomycotina</taxon>
        <taxon>Saccharomycetes</taxon>
        <taxon>Saccharomycetales</taxon>
        <taxon>Saccharomycetaceae</taxon>
        <taxon>Vanderwaltozyma</taxon>
    </lineage>
</organism>
<evidence type="ECO:0000259" key="6">
    <source>
        <dbReference type="PROSITE" id="PS50089"/>
    </source>
</evidence>
<sequence>MITIDKMNGLLHVSVLSQSKKTKNKLLGKVLDSTLCSICHDYMYVPMMVACGHNYCYSCLSSWFTSNETQELSCPQCRANVTTAPALNTTLQQLLETLAEVSLDDTKKEKEGEDVNKDGSENNDDDEKSKIDMNTFYSSMEESKNEYNMDKRNENLFGKVFINSAMAVIDEDDDGIARCSNCHWELDPDFDETDGNVCPHCSTRIRNRVPESGYSRTTSDAIGGGQRRGGFDSDEYSEGELEELEQDLQRYHEASEQSIRELDTDNEGEEGSGGMSAEFDRRFPIPRQGRNFLHDDEAEESSNNGDDDDDDDDGDEAIRQRRRHIDMNQEVESDLDSFIADDDDEEQELDVEELDGLSDNDSKRNRMVLQESESERDSDYYEHNDDGYVSGDSLVDDQPDQEPQQQNKRQRRYKVILQGSDEDED</sequence>